<dbReference type="PATRIC" id="fig|1353533.3.peg.4281"/>
<dbReference type="RefSeq" id="WP_023401129.1">
    <property type="nucleotide sequence ID" value="NZ_AUSV01000113.1"/>
</dbReference>
<protein>
    <submittedName>
        <fullName evidence="1">Uncharacterized protein</fullName>
    </submittedName>
</protein>
<evidence type="ECO:0000313" key="2">
    <source>
        <dbReference type="Proteomes" id="UP000017820"/>
    </source>
</evidence>
<organism evidence="1 2">
    <name type="scientific">Pseudoalteromonas luteoviolacea (strain 2ta16)</name>
    <dbReference type="NCBI Taxonomy" id="1353533"/>
    <lineage>
        <taxon>Bacteria</taxon>
        <taxon>Pseudomonadati</taxon>
        <taxon>Pseudomonadota</taxon>
        <taxon>Gammaproteobacteria</taxon>
        <taxon>Alteromonadales</taxon>
        <taxon>Pseudoalteromonadaceae</taxon>
        <taxon>Pseudoalteromonas</taxon>
    </lineage>
</organism>
<accession>V4J8G1</accession>
<proteinExistence type="predicted"/>
<reference evidence="1 2" key="1">
    <citation type="submission" date="2013-07" db="EMBL/GenBank/DDBJ databases">
        <title>Draft genome sequence of Pseudoalteromonas luteoviolacea 2ta16.</title>
        <authorList>
            <person name="Allen E.E."/>
            <person name="Azam F."/>
            <person name="Podell S."/>
        </authorList>
    </citation>
    <scope>NUCLEOTIDE SEQUENCE [LARGE SCALE GENOMIC DNA]</scope>
    <source>
        <strain evidence="1 2">2ta16</strain>
    </source>
</reference>
<dbReference type="Proteomes" id="UP000017820">
    <property type="component" value="Unassembled WGS sequence"/>
</dbReference>
<sequence length="41" mass="4258">MATANKYKPVTQTVTYVPTLPAAVLGVGMTPTVKLNALILA</sequence>
<dbReference type="AlphaFoldDB" id="V4J8G1"/>
<name>V4J8G1_PSEL2</name>
<dbReference type="EMBL" id="AUSV01000113">
    <property type="protein sequence ID" value="ESP91527.1"/>
    <property type="molecule type" value="Genomic_DNA"/>
</dbReference>
<evidence type="ECO:0000313" key="1">
    <source>
        <dbReference type="EMBL" id="ESP91527.1"/>
    </source>
</evidence>
<comment type="caution">
    <text evidence="1">The sequence shown here is derived from an EMBL/GenBank/DDBJ whole genome shotgun (WGS) entry which is preliminary data.</text>
</comment>
<gene>
    <name evidence="1" type="ORF">PL2TA16_00326</name>
</gene>